<evidence type="ECO:0000256" key="2">
    <source>
        <dbReference type="ARBA" id="ARBA00007577"/>
    </source>
</evidence>
<dbReference type="GeneID" id="106805107"/>
<evidence type="ECO:0000256" key="1">
    <source>
        <dbReference type="ARBA" id="ARBA00004141"/>
    </source>
</evidence>
<evidence type="ECO:0000256" key="6">
    <source>
        <dbReference type="ARBA" id="ARBA00022989"/>
    </source>
</evidence>
<sequence>MMTSTSHDEEDSANQENSLYKIPLSEITVPSPSHHALMEEKALASPPEEQEEEKIRPVGNLEIFRFADKWDKLFMFVGTAAALFHGAALPLMIIVFGDMTDSFVKNAIFTQITEKMEELNITGELGNCTGLTSPECIEGVQHFLDMLGINLGYDLAELAEAASITDLMRRFAVLYIGIGCGVFVFAYMQISFWAMAGERQSHLLRQTFFRAVMRQEIGWFDVHHSGGVSTQLVDNIAKFSAGIGDKLGIMVQWVTACITGFIIGFTYGWKLTLVILSVSPLLVFSAVIVSKLAAAMSTMELKAYATAGAVAEEVFMAIRTVVAFGGQEKEADRYSQNLVAAKKMGIRKGMMTGLGMGFAWVVIFSTYGLAFWYGSRLVRESFLNGDEEYTPGILITVFFAVMIGAFALGHAAPHVADFATARGAAAAIFKTIDSVPSIDVMSETGEKPNNLVGDIEFKNVFFKYPSRPDVKVLEGLSFSVKNGQTVALVGPSGCGKSTTVQLIQRFYDVESGSVSLDGNDVRSLNVRWLRERIGVVGQEPVLFATTIAENIRYGCGGVTNHDIEQAAMMANAHDFILKLPEKYQTLVGERGAQLSGGQKQRVAIARALVRNPRILLLDEATSALDTESEATVQAALDKARQGRTTIIIAHRLSTIKTADMIVVVQEGQVGESGRHLELMEREGLYYELVMAQEDLKSLPPVDMMRLMKLNAPEWPYISVGCVAAAANGAVMPMFAIIFAEVLGVFSIPDINEQERKSNLYSLMFLLIGVAAGITMFLQGYLFGYSGENLTMRVRYMGFTSMLKQEIGWFDDKKNTVGALLTRLATDSANVQGATGVRLGSLANSVSNLVAGLTIAFVNSWKMTLVILSFVPFIIVGAAMQMKMLAGNQHADKKAFEESGRVAAEAIDNVRTVASLSKEQHFCNQYSRNLVKPHSNSLKMAHLYGVAFSFSQAIIFFAYSACFYYGSVLIQNEGLDYTKVFKVFAAIIFGAMAMGQASSFAPDYAKAKTSSQRLAVLFDRVPLIDGSSTAGETPDTCEGSVEFSSVEFKYPMRPDVKVLQDFSLSVTPGKVMALVGSSGCGKSTTVQLLERFYDTTEGVIRIDGRDVKQLNVRWLRRQIGLVSQEPILFDRTIATNIAYGDNSRDVPMHEVVAAARDANIHAFISSLPQGYDTNVGEKGTQLSGGQKQRVAIARALVRNPRILLLDEATSALDTASEKVVQEALDKAQQGRTSITIAHRLSTVRDADNIAVIQRGRVSEHGKHDALLAAGGLYCTLVSSQLHQQ</sequence>
<dbReference type="InterPro" id="IPR011527">
    <property type="entry name" value="ABC1_TM_dom"/>
</dbReference>
<comment type="similarity">
    <text evidence="2">Belongs to the ABC transporter superfamily. ABCB family. Multidrug resistance exporter (TC 3.A.1.201) subfamily.</text>
</comment>
<feature type="transmembrane region" description="Helical" evidence="9">
    <location>
        <begin position="352"/>
        <end position="373"/>
    </location>
</feature>
<dbReference type="Gene3D" id="1.20.1560.10">
    <property type="entry name" value="ABC transporter type 1, transmembrane domain"/>
    <property type="match status" value="1"/>
</dbReference>
<keyword evidence="5" id="KW-0067">ATP-binding</keyword>
<keyword evidence="12" id="KW-1185">Reference proteome</keyword>
<dbReference type="PROSITE" id="PS00211">
    <property type="entry name" value="ABC_TRANSPORTER_1"/>
    <property type="match status" value="2"/>
</dbReference>
<proteinExistence type="inferred from homology"/>
<dbReference type="SUPFAM" id="SSF90123">
    <property type="entry name" value="ABC transporter transmembrane region"/>
    <property type="match status" value="2"/>
</dbReference>
<feature type="transmembrane region" description="Helical" evidence="9">
    <location>
        <begin position="862"/>
        <end position="881"/>
    </location>
</feature>
<evidence type="ECO:0000313" key="12">
    <source>
        <dbReference type="Proteomes" id="UP000695022"/>
    </source>
</evidence>
<accession>A0ABM1DQ52</accession>
<feature type="domain" description="ABC transporter" evidence="10">
    <location>
        <begin position="455"/>
        <end position="691"/>
    </location>
</feature>
<keyword evidence="4" id="KW-0547">Nucleotide-binding</keyword>
<dbReference type="SUPFAM" id="SSF52540">
    <property type="entry name" value="P-loop containing nucleoside triphosphate hydrolases"/>
    <property type="match status" value="2"/>
</dbReference>
<keyword evidence="6 9" id="KW-1133">Transmembrane helix</keyword>
<dbReference type="Pfam" id="PF00664">
    <property type="entry name" value="ABC_membrane"/>
    <property type="match status" value="2"/>
</dbReference>
<feature type="transmembrane region" description="Helical" evidence="9">
    <location>
        <begin position="172"/>
        <end position="196"/>
    </location>
</feature>
<evidence type="ECO:0000256" key="7">
    <source>
        <dbReference type="ARBA" id="ARBA00023136"/>
    </source>
</evidence>
<evidence type="ECO:0000256" key="4">
    <source>
        <dbReference type="ARBA" id="ARBA00022741"/>
    </source>
</evidence>
<dbReference type="CDD" id="cd03249">
    <property type="entry name" value="ABC_MTABC3_MDL1_MDL2"/>
    <property type="match status" value="2"/>
</dbReference>
<dbReference type="SMART" id="SM00382">
    <property type="entry name" value="AAA"/>
    <property type="match status" value="2"/>
</dbReference>
<evidence type="ECO:0000256" key="5">
    <source>
        <dbReference type="ARBA" id="ARBA00022840"/>
    </source>
</evidence>
<gene>
    <name evidence="13" type="primary">LOC106805107</name>
</gene>
<feature type="transmembrane region" description="Helical" evidence="9">
    <location>
        <begin position="759"/>
        <end position="782"/>
    </location>
</feature>
<feature type="transmembrane region" description="Helical" evidence="9">
    <location>
        <begin position="393"/>
        <end position="412"/>
    </location>
</feature>
<feature type="region of interest" description="Disordered" evidence="8">
    <location>
        <begin position="34"/>
        <end position="54"/>
    </location>
</feature>
<dbReference type="PROSITE" id="PS50893">
    <property type="entry name" value="ABC_TRANSPORTER_2"/>
    <property type="match status" value="2"/>
</dbReference>
<feature type="transmembrane region" description="Helical" evidence="9">
    <location>
        <begin position="73"/>
        <end position="96"/>
    </location>
</feature>
<dbReference type="InterPro" id="IPR003439">
    <property type="entry name" value="ABC_transporter-like_ATP-bd"/>
</dbReference>
<feature type="region of interest" description="Disordered" evidence="8">
    <location>
        <begin position="1"/>
        <end position="21"/>
    </location>
</feature>
<reference evidence="13" key="1">
    <citation type="submission" date="2025-08" db="UniProtKB">
        <authorList>
            <consortium name="RefSeq"/>
        </authorList>
    </citation>
    <scope>IDENTIFICATION</scope>
</reference>
<feature type="transmembrane region" description="Helical" evidence="9">
    <location>
        <begin position="979"/>
        <end position="1000"/>
    </location>
</feature>
<dbReference type="InterPro" id="IPR027417">
    <property type="entry name" value="P-loop_NTPase"/>
</dbReference>
<dbReference type="InterPro" id="IPR017871">
    <property type="entry name" value="ABC_transporter-like_CS"/>
</dbReference>
<dbReference type="InterPro" id="IPR039421">
    <property type="entry name" value="Type_1_exporter"/>
</dbReference>
<dbReference type="Proteomes" id="UP000695022">
    <property type="component" value="Unplaced"/>
</dbReference>
<dbReference type="PROSITE" id="PS50929">
    <property type="entry name" value="ABC_TM1F"/>
    <property type="match status" value="2"/>
</dbReference>
<feature type="domain" description="ABC transporter" evidence="10">
    <location>
        <begin position="1040"/>
        <end position="1278"/>
    </location>
</feature>
<evidence type="ECO:0000313" key="13">
    <source>
        <dbReference type="RefSeq" id="XP_014662073.1"/>
    </source>
</evidence>
<evidence type="ECO:0000259" key="11">
    <source>
        <dbReference type="PROSITE" id="PS50929"/>
    </source>
</evidence>
<dbReference type="PANTHER" id="PTHR43394">
    <property type="entry name" value="ATP-DEPENDENT PERMEASE MDL1, MITOCHONDRIAL"/>
    <property type="match status" value="1"/>
</dbReference>
<keyword evidence="3 9" id="KW-0812">Transmembrane</keyword>
<dbReference type="InterPro" id="IPR036640">
    <property type="entry name" value="ABC1_TM_sf"/>
</dbReference>
<dbReference type="CDD" id="cd18578">
    <property type="entry name" value="ABC_6TM_Pgp_ABCB1_D2_like"/>
    <property type="match status" value="1"/>
</dbReference>
<dbReference type="Gene3D" id="3.40.50.300">
    <property type="entry name" value="P-loop containing nucleotide triphosphate hydrolases"/>
    <property type="match status" value="2"/>
</dbReference>
<evidence type="ECO:0000259" key="10">
    <source>
        <dbReference type="PROSITE" id="PS50893"/>
    </source>
</evidence>
<feature type="transmembrane region" description="Helical" evidence="9">
    <location>
        <begin position="273"/>
        <end position="294"/>
    </location>
</feature>
<feature type="transmembrane region" description="Helical" evidence="9">
    <location>
        <begin position="247"/>
        <end position="267"/>
    </location>
</feature>
<feature type="domain" description="ABC transmembrane type-1" evidence="11">
    <location>
        <begin position="719"/>
        <end position="1005"/>
    </location>
</feature>
<feature type="domain" description="ABC transmembrane type-1" evidence="11">
    <location>
        <begin position="76"/>
        <end position="420"/>
    </location>
</feature>
<evidence type="ECO:0000256" key="3">
    <source>
        <dbReference type="ARBA" id="ARBA00022692"/>
    </source>
</evidence>
<dbReference type="CDD" id="cd18577">
    <property type="entry name" value="ABC_6TM_Pgp_ABCB1_D1_like"/>
    <property type="match status" value="1"/>
</dbReference>
<dbReference type="InterPro" id="IPR003593">
    <property type="entry name" value="AAA+_ATPase"/>
</dbReference>
<feature type="transmembrane region" description="Helical" evidence="9">
    <location>
        <begin position="942"/>
        <end position="967"/>
    </location>
</feature>
<organism evidence="12 13">
    <name type="scientific">Priapulus caudatus</name>
    <name type="common">Priapulid worm</name>
    <dbReference type="NCBI Taxonomy" id="37621"/>
    <lineage>
        <taxon>Eukaryota</taxon>
        <taxon>Metazoa</taxon>
        <taxon>Ecdysozoa</taxon>
        <taxon>Scalidophora</taxon>
        <taxon>Priapulida</taxon>
        <taxon>Priapulimorpha</taxon>
        <taxon>Priapulimorphida</taxon>
        <taxon>Priapulidae</taxon>
        <taxon>Priapulus</taxon>
    </lineage>
</organism>
<feature type="transmembrane region" description="Helical" evidence="9">
    <location>
        <begin position="714"/>
        <end position="739"/>
    </location>
</feature>
<evidence type="ECO:0000256" key="8">
    <source>
        <dbReference type="SAM" id="MobiDB-lite"/>
    </source>
</evidence>
<keyword evidence="7 9" id="KW-0472">Membrane</keyword>
<dbReference type="RefSeq" id="XP_014662073.1">
    <property type="nucleotide sequence ID" value="XM_014806587.1"/>
</dbReference>
<evidence type="ECO:0000256" key="9">
    <source>
        <dbReference type="SAM" id="Phobius"/>
    </source>
</evidence>
<dbReference type="Pfam" id="PF00005">
    <property type="entry name" value="ABC_tran"/>
    <property type="match status" value="2"/>
</dbReference>
<protein>
    <submittedName>
        <fullName evidence="13">Multidrug resistance protein 1-like</fullName>
    </submittedName>
</protein>
<comment type="subcellular location">
    <subcellularLocation>
        <location evidence="1">Membrane</location>
        <topology evidence="1">Multi-pass membrane protein</topology>
    </subcellularLocation>
</comment>
<name>A0ABM1DQ52_PRICU</name>
<dbReference type="PANTHER" id="PTHR43394:SF27">
    <property type="entry name" value="ATP-DEPENDENT TRANSLOCASE ABCB1-LIKE"/>
    <property type="match status" value="1"/>
</dbReference>